<dbReference type="SMART" id="SM00179">
    <property type="entry name" value="EGF_CA"/>
    <property type="match status" value="11"/>
</dbReference>
<evidence type="ECO:0000313" key="13">
    <source>
        <dbReference type="EMBL" id="JAG52206.1"/>
    </source>
</evidence>
<keyword evidence="4" id="KW-0272">Extracellular matrix</keyword>
<dbReference type="Pfam" id="PF07645">
    <property type="entry name" value="EGF_CA"/>
    <property type="match status" value="6"/>
</dbReference>
<dbReference type="GO" id="GO:0005509">
    <property type="term" value="F:calcium ion binding"/>
    <property type="evidence" value="ECO:0007669"/>
    <property type="project" value="InterPro"/>
</dbReference>
<dbReference type="InterPro" id="IPR055088">
    <property type="entry name" value="Fibulin_C"/>
</dbReference>
<feature type="domain" description="EGF-like" evidence="12">
    <location>
        <begin position="282"/>
        <end position="319"/>
    </location>
</feature>
<accession>A0A0K8SFY0</accession>
<keyword evidence="7" id="KW-0677">Repeat</keyword>
<dbReference type="Pfam" id="PF14670">
    <property type="entry name" value="FXa_inhibition"/>
    <property type="match status" value="2"/>
</dbReference>
<dbReference type="FunFam" id="2.10.25.10:FF:000005">
    <property type="entry name" value="Fibrillin 2"/>
    <property type="match status" value="2"/>
</dbReference>
<feature type="domain" description="EGF-like" evidence="12">
    <location>
        <begin position="575"/>
        <end position="615"/>
    </location>
</feature>
<name>A0A0K8SFY0_LYGHE</name>
<evidence type="ECO:0000256" key="8">
    <source>
        <dbReference type="ARBA" id="ARBA00022837"/>
    </source>
</evidence>
<dbReference type="InterPro" id="IPR001881">
    <property type="entry name" value="EGF-like_Ca-bd_dom"/>
</dbReference>
<keyword evidence="5 11" id="KW-0245">EGF-like domain</keyword>
<evidence type="ECO:0000256" key="11">
    <source>
        <dbReference type="PROSITE-ProRule" id="PRU00076"/>
    </source>
</evidence>
<dbReference type="PROSITE" id="PS50026">
    <property type="entry name" value="EGF_3"/>
    <property type="match status" value="4"/>
</dbReference>
<evidence type="ECO:0000256" key="10">
    <source>
        <dbReference type="ARBA" id="ARBA00023180"/>
    </source>
</evidence>
<comment type="similarity">
    <text evidence="2">Belongs to the fibulin family.</text>
</comment>
<dbReference type="SUPFAM" id="SSF57184">
    <property type="entry name" value="Growth factor receptor domain"/>
    <property type="match status" value="2"/>
</dbReference>
<evidence type="ECO:0000256" key="4">
    <source>
        <dbReference type="ARBA" id="ARBA00022530"/>
    </source>
</evidence>
<dbReference type="Pfam" id="PF22914">
    <property type="entry name" value="Fibulin_C"/>
    <property type="match status" value="1"/>
</dbReference>
<evidence type="ECO:0000256" key="1">
    <source>
        <dbReference type="ARBA" id="ARBA00004498"/>
    </source>
</evidence>
<evidence type="ECO:0000256" key="9">
    <source>
        <dbReference type="ARBA" id="ARBA00023157"/>
    </source>
</evidence>
<dbReference type="PROSITE" id="PS01187">
    <property type="entry name" value="EGF_CA"/>
    <property type="match status" value="3"/>
</dbReference>
<dbReference type="FunFam" id="2.10.25.10:FF:000014">
    <property type="entry name" value="Latent-transforming growth factor beta-binding protein 3"/>
    <property type="match status" value="1"/>
</dbReference>
<feature type="non-terminal residue" evidence="13">
    <location>
        <position position="1"/>
    </location>
</feature>
<dbReference type="InterPro" id="IPR049883">
    <property type="entry name" value="NOTCH1_EGF-like"/>
</dbReference>
<keyword evidence="3" id="KW-0964">Secreted</keyword>
<evidence type="ECO:0000259" key="12">
    <source>
        <dbReference type="PROSITE" id="PS50026"/>
    </source>
</evidence>
<dbReference type="EMBL" id="GBRD01013620">
    <property type="protein sequence ID" value="JAG52206.1"/>
    <property type="molecule type" value="Transcribed_RNA"/>
</dbReference>
<dbReference type="InterPro" id="IPR000742">
    <property type="entry name" value="EGF"/>
</dbReference>
<dbReference type="PROSITE" id="PS00010">
    <property type="entry name" value="ASX_HYDROXYL"/>
    <property type="match status" value="4"/>
</dbReference>
<dbReference type="InterPro" id="IPR009030">
    <property type="entry name" value="Growth_fac_rcpt_cys_sf"/>
</dbReference>
<dbReference type="SMART" id="SM00181">
    <property type="entry name" value="EGF"/>
    <property type="match status" value="10"/>
</dbReference>
<dbReference type="PROSITE" id="PS01186">
    <property type="entry name" value="EGF_2"/>
    <property type="match status" value="2"/>
</dbReference>
<evidence type="ECO:0000256" key="6">
    <source>
        <dbReference type="ARBA" id="ARBA00022729"/>
    </source>
</evidence>
<dbReference type="PANTHER" id="PTHR47333:SF4">
    <property type="entry name" value="EGF-LIKE DOMAIN-CONTAINING PROTEIN"/>
    <property type="match status" value="1"/>
</dbReference>
<dbReference type="InterPro" id="IPR026823">
    <property type="entry name" value="cEGF"/>
</dbReference>
<keyword evidence="6" id="KW-0732">Signal</keyword>
<feature type="domain" description="EGF-like" evidence="12">
    <location>
        <begin position="383"/>
        <end position="419"/>
    </location>
</feature>
<dbReference type="Pfam" id="PF12662">
    <property type="entry name" value="cEGF"/>
    <property type="match status" value="1"/>
</dbReference>
<evidence type="ECO:0000256" key="3">
    <source>
        <dbReference type="ARBA" id="ARBA00022525"/>
    </source>
</evidence>
<evidence type="ECO:0000256" key="7">
    <source>
        <dbReference type="ARBA" id="ARBA00022737"/>
    </source>
</evidence>
<dbReference type="CDD" id="cd00054">
    <property type="entry name" value="EGF_CA"/>
    <property type="match status" value="4"/>
</dbReference>
<reference evidence="13" key="1">
    <citation type="submission" date="2014-09" db="EMBL/GenBank/DDBJ databases">
        <authorList>
            <person name="Magalhaes I.L.F."/>
            <person name="Oliveira U."/>
            <person name="Santos F.R."/>
            <person name="Vidigal T.H.D.A."/>
            <person name="Brescovit A.D."/>
            <person name="Santos A.J."/>
        </authorList>
    </citation>
    <scope>NUCLEOTIDE SEQUENCE</scope>
</reference>
<dbReference type="PANTHER" id="PTHR47333">
    <property type="entry name" value="VON WILLEBRAND FACTOR C AND EGF DOMAIN-CONTAINING PROTEIN"/>
    <property type="match status" value="1"/>
</dbReference>
<dbReference type="FunFam" id="2.10.25.10:FF:000010">
    <property type="entry name" value="Pro-epidermal growth factor"/>
    <property type="match status" value="1"/>
</dbReference>
<evidence type="ECO:0000256" key="5">
    <source>
        <dbReference type="ARBA" id="ARBA00022536"/>
    </source>
</evidence>
<dbReference type="SUPFAM" id="SSF57196">
    <property type="entry name" value="EGF/Laminin"/>
    <property type="match status" value="4"/>
</dbReference>
<protein>
    <recommendedName>
        <fullName evidence="12">EGF-like domain-containing protein</fullName>
    </recommendedName>
</protein>
<comment type="subcellular location">
    <subcellularLocation>
        <location evidence="1">Secreted</location>
        <location evidence="1">Extracellular space</location>
        <location evidence="1">Extracellular matrix</location>
    </subcellularLocation>
</comment>
<dbReference type="AlphaFoldDB" id="A0A0K8SFY0"/>
<dbReference type="Gene3D" id="2.10.25.10">
    <property type="entry name" value="Laminin"/>
    <property type="match status" value="11"/>
</dbReference>
<keyword evidence="9" id="KW-1015">Disulfide bond</keyword>
<proteinExistence type="inferred from homology"/>
<feature type="domain" description="EGF-like" evidence="12">
    <location>
        <begin position="178"/>
        <end position="219"/>
    </location>
</feature>
<dbReference type="InterPro" id="IPR018097">
    <property type="entry name" value="EGF_Ca-bd_CS"/>
</dbReference>
<dbReference type="InterPro" id="IPR000152">
    <property type="entry name" value="EGF-type_Asp/Asn_hydroxyl_site"/>
</dbReference>
<sequence>GELCNRSRRSCQFVLFTSYRMTRINTFIACLVVLLYVAACPVHGAVDMNLTFQTCCDMGLKSAMEQNSCIITEPMSGIVLEEQTLCLSVIELCCARKIREMDCEDGKDAAKTGGNCLERNTTDEQHCCESCKLGLITGSMGVPCNLGETTFGKLWDSAFYSCCTQSDPITPEAQRPEDDNMCEMLQGELCAHICVPTPGSYKCECQPGYTLMADNRGCEIISGCVKHSCSQVCEEEERGFKCSCYEGYQLDSDNITCTRIKPLDATCGPGYRHHPIAKVCQDIDECAEDTPCDSTQECRNNPGGYDCVCKRGLKLDKRTLACVDIDECLGDPCGRYSTCVNTFGSYRCEGLERSSAPPTSRDFTRRSCPTGYKTTNTQQGCEDIDECIDDPCDSTQECNNTPGSYSCGCKPGFQKDDFTGGCVDVNECQLNPNACREGERCDNSPGSYGCVRIASCGTGYTLNQHTKRCEDDDECALGTDTCRFIGAGWECKNVQGSFRCIKNTTRVTKTYTCPDGYALDESKTKCLDINECMTGQHNCRSNELCINTAGNFTCNTAIECQKGFRLREDGRRCNDINECSENRGICSHRCINTWGSFICGCDHGYTLQADNRTCVDANECEGSRRLCMGNCVNKPGSYYCECPSGYRLGADRFSCIDIDECANYPCAENEVCTNIRGSFRCTDMSCQSNYVKDQYKNNKCIRDCRVSDDACTSKPVSYTVHFISLVSNMTLPPNGFRFFKMGSTGSTPLAEFELQPPESDAPPTTEKASPDHFRLEMYGQNSATLIMRKPLEGPQDVHLTIKMSYFDQDKFLGYTIINIELFVSQFTY</sequence>
<organism evidence="13">
    <name type="scientific">Lygus hesperus</name>
    <name type="common">Western plant bug</name>
    <dbReference type="NCBI Taxonomy" id="30085"/>
    <lineage>
        <taxon>Eukaryota</taxon>
        <taxon>Metazoa</taxon>
        <taxon>Ecdysozoa</taxon>
        <taxon>Arthropoda</taxon>
        <taxon>Hexapoda</taxon>
        <taxon>Insecta</taxon>
        <taxon>Pterygota</taxon>
        <taxon>Neoptera</taxon>
        <taxon>Paraneoptera</taxon>
        <taxon>Hemiptera</taxon>
        <taxon>Heteroptera</taxon>
        <taxon>Panheteroptera</taxon>
        <taxon>Cimicomorpha</taxon>
        <taxon>Miridae</taxon>
        <taxon>Mirini</taxon>
        <taxon>Lygus</taxon>
    </lineage>
</organism>
<comment type="caution">
    <text evidence="11">Lacks conserved residue(s) required for the propagation of feature annotation.</text>
</comment>
<keyword evidence="8" id="KW-0106">Calcium</keyword>
<keyword evidence="10" id="KW-0325">Glycoprotein</keyword>
<dbReference type="InterPro" id="IPR052080">
    <property type="entry name" value="vWF_C/EGF_Fibrillin"/>
</dbReference>
<evidence type="ECO:0000256" key="2">
    <source>
        <dbReference type="ARBA" id="ARBA00006127"/>
    </source>
</evidence>